<evidence type="ECO:0000256" key="1">
    <source>
        <dbReference type="ARBA" id="ARBA00022617"/>
    </source>
</evidence>
<keyword evidence="1 4" id="KW-0349">Heme</keyword>
<evidence type="ECO:0000256" key="5">
    <source>
        <dbReference type="SAM" id="Phobius"/>
    </source>
</evidence>
<keyword evidence="8" id="KW-1185">Reference proteome</keyword>
<dbReference type="STRING" id="551991.SAMN05192529_12216"/>
<protein>
    <submittedName>
        <fullName evidence="7">Cytochrome c553</fullName>
    </submittedName>
</protein>
<name>A0A1H4BJY3_9BACT</name>
<accession>A0A1H4BJY3</accession>
<evidence type="ECO:0000313" key="7">
    <source>
        <dbReference type="EMBL" id="SEA48328.1"/>
    </source>
</evidence>
<dbReference type="SUPFAM" id="SSF46626">
    <property type="entry name" value="Cytochrome c"/>
    <property type="match status" value="1"/>
</dbReference>
<dbReference type="OrthoDB" id="955119at2"/>
<evidence type="ECO:0000256" key="3">
    <source>
        <dbReference type="ARBA" id="ARBA00023004"/>
    </source>
</evidence>
<feature type="domain" description="Cytochrome c" evidence="6">
    <location>
        <begin position="25"/>
        <end position="117"/>
    </location>
</feature>
<keyword evidence="2 4" id="KW-0479">Metal-binding</keyword>
<dbReference type="PROSITE" id="PS51007">
    <property type="entry name" value="CYTC"/>
    <property type="match status" value="1"/>
</dbReference>
<feature type="transmembrane region" description="Helical" evidence="5">
    <location>
        <begin position="167"/>
        <end position="187"/>
    </location>
</feature>
<organism evidence="7 8">
    <name type="scientific">Arachidicoccus rhizosphaerae</name>
    <dbReference type="NCBI Taxonomy" id="551991"/>
    <lineage>
        <taxon>Bacteria</taxon>
        <taxon>Pseudomonadati</taxon>
        <taxon>Bacteroidota</taxon>
        <taxon>Chitinophagia</taxon>
        <taxon>Chitinophagales</taxon>
        <taxon>Chitinophagaceae</taxon>
        <taxon>Arachidicoccus</taxon>
    </lineage>
</organism>
<evidence type="ECO:0000256" key="2">
    <source>
        <dbReference type="ARBA" id="ARBA00022723"/>
    </source>
</evidence>
<reference evidence="7 8" key="1">
    <citation type="submission" date="2016-10" db="EMBL/GenBank/DDBJ databases">
        <authorList>
            <person name="de Groot N.N."/>
        </authorList>
    </citation>
    <scope>NUCLEOTIDE SEQUENCE [LARGE SCALE GENOMIC DNA]</scope>
    <source>
        <strain evidence="7 8">Vu-144</strain>
    </source>
</reference>
<dbReference type="EMBL" id="FNQY01000022">
    <property type="protein sequence ID" value="SEA48328.1"/>
    <property type="molecule type" value="Genomic_DNA"/>
</dbReference>
<keyword evidence="3 4" id="KW-0408">Iron</keyword>
<dbReference type="RefSeq" id="WP_091400191.1">
    <property type="nucleotide sequence ID" value="NZ_FNQY01000022.1"/>
</dbReference>
<dbReference type="GO" id="GO:0046872">
    <property type="term" value="F:metal ion binding"/>
    <property type="evidence" value="ECO:0007669"/>
    <property type="project" value="UniProtKB-KW"/>
</dbReference>
<dbReference type="AlphaFoldDB" id="A0A1H4BJY3"/>
<dbReference type="InterPro" id="IPR036909">
    <property type="entry name" value="Cyt_c-like_dom_sf"/>
</dbReference>
<evidence type="ECO:0000313" key="8">
    <source>
        <dbReference type="Proteomes" id="UP000199041"/>
    </source>
</evidence>
<sequence length="210" mass="23465">MKYALRILIIWLLTTGLLNVILGQNSVQQGKAIFSTRCAACHAIGKQVVGPDLKDVDTRRSEAWIIDFVHGSQKLVQAKDAVAVHLFEQFNHTVMPDHPDLSAEDIRHIIAYIHDQSAALGSTAGNSGPAKELYRLPYPNSQHSWIHNVIFLDLQGHFTPLTSHDHLSWIMIFTTVLFLVVSMVILVKVTDLKNNATQHTENKENTSPTN</sequence>
<dbReference type="Gene3D" id="1.10.760.10">
    <property type="entry name" value="Cytochrome c-like domain"/>
    <property type="match status" value="1"/>
</dbReference>
<dbReference type="InterPro" id="IPR009056">
    <property type="entry name" value="Cyt_c-like_dom"/>
</dbReference>
<evidence type="ECO:0000259" key="6">
    <source>
        <dbReference type="PROSITE" id="PS51007"/>
    </source>
</evidence>
<proteinExistence type="predicted"/>
<gene>
    <name evidence="7" type="ORF">SAMN05192529_12216</name>
</gene>
<evidence type="ECO:0000256" key="4">
    <source>
        <dbReference type="PROSITE-ProRule" id="PRU00433"/>
    </source>
</evidence>
<keyword evidence="5" id="KW-0472">Membrane</keyword>
<dbReference type="GO" id="GO:0009055">
    <property type="term" value="F:electron transfer activity"/>
    <property type="evidence" value="ECO:0007669"/>
    <property type="project" value="InterPro"/>
</dbReference>
<keyword evidence="5" id="KW-1133">Transmembrane helix</keyword>
<dbReference type="Proteomes" id="UP000199041">
    <property type="component" value="Unassembled WGS sequence"/>
</dbReference>
<dbReference type="Pfam" id="PF00034">
    <property type="entry name" value="Cytochrom_C"/>
    <property type="match status" value="1"/>
</dbReference>
<keyword evidence="5" id="KW-0812">Transmembrane</keyword>
<dbReference type="GO" id="GO:0020037">
    <property type="term" value="F:heme binding"/>
    <property type="evidence" value="ECO:0007669"/>
    <property type="project" value="InterPro"/>
</dbReference>